<dbReference type="STRING" id="42673.A0A2K0WAL8"/>
<organism evidence="1 2">
    <name type="scientific">Gibberella nygamai</name>
    <name type="common">Bean root rot disease fungus</name>
    <name type="synonym">Fusarium nygamai</name>
    <dbReference type="NCBI Taxonomy" id="42673"/>
    <lineage>
        <taxon>Eukaryota</taxon>
        <taxon>Fungi</taxon>
        <taxon>Dikarya</taxon>
        <taxon>Ascomycota</taxon>
        <taxon>Pezizomycotina</taxon>
        <taxon>Sordariomycetes</taxon>
        <taxon>Hypocreomycetidae</taxon>
        <taxon>Hypocreales</taxon>
        <taxon>Nectriaceae</taxon>
        <taxon>Fusarium</taxon>
        <taxon>Fusarium fujikuroi species complex</taxon>
    </lineage>
</organism>
<accession>A0A2K0WAL8</accession>
<evidence type="ECO:0000313" key="2">
    <source>
        <dbReference type="Proteomes" id="UP000236664"/>
    </source>
</evidence>
<dbReference type="Proteomes" id="UP000236664">
    <property type="component" value="Unassembled WGS sequence"/>
</dbReference>
<dbReference type="EMBL" id="MTQA01000092">
    <property type="protein sequence ID" value="PNP79328.1"/>
    <property type="molecule type" value="Genomic_DNA"/>
</dbReference>
<name>A0A2K0WAL8_GIBNY</name>
<evidence type="ECO:0000313" key="1">
    <source>
        <dbReference type="EMBL" id="PNP79328.1"/>
    </source>
</evidence>
<comment type="caution">
    <text evidence="1">The sequence shown here is derived from an EMBL/GenBank/DDBJ whole genome shotgun (WGS) entry which is preliminary data.</text>
</comment>
<reference evidence="1 2" key="1">
    <citation type="submission" date="2017-06" db="EMBL/GenBank/DDBJ databases">
        <title>Genome of Fusarium nygamai isolate CS10214.</title>
        <authorList>
            <person name="Gardiner D.M."/>
            <person name="Obanor F."/>
            <person name="Kazan K."/>
        </authorList>
    </citation>
    <scope>NUCLEOTIDE SEQUENCE [LARGE SCALE GENOMIC DNA]</scope>
    <source>
        <strain evidence="1 2">CS10214</strain>
    </source>
</reference>
<sequence length="447" mass="52789">MQNPTPQSPLGQSMWLPLTFRWFRRKSNPGEITRVVAEYQLLAACVSRNIPLPPLHLIKDEERHVALCLELGLEKGLRQLQRLAREHFPQDAVAQEKPMDSYNLKIPHQINFKEEEWTIFLHWLSRPRSPSYDMLKHGLRTDVPLVWEARLETKTQLNDAHCWLDDNFNRYVTALSPSPGTESSIDEVFALIYREQFELLWMFFFRSFSDYRGVLRDEIGAEIARCLFWRFDRSIEKAYRIIRKRSLTHEETKELWTKFLDWLTQGLFEGQARDIPSDVYTSWPRFLADEENSGDNAVNYCLKKIKYEGLFIVPDTQETPLERCMPTFPSHPQPQTLCVEPKLSELVQSEIWRRRLPERVFAFLFDDTETTPQPTQSDDGDLEELLTHGQPYNCGGPSVQGWRQEMESWKVVEQYISKSEWHMSCIKMYLLRGTKEEEDMYKEIVII</sequence>
<proteinExistence type="predicted"/>
<dbReference type="OrthoDB" id="2157530at2759"/>
<gene>
    <name evidence="1" type="ORF">FNYG_07404</name>
</gene>
<protein>
    <submittedName>
        <fullName evidence="1">Uncharacterized protein</fullName>
    </submittedName>
</protein>
<keyword evidence="2" id="KW-1185">Reference proteome</keyword>
<dbReference type="AlphaFoldDB" id="A0A2K0WAL8"/>